<dbReference type="Pfam" id="PF01535">
    <property type="entry name" value="PPR"/>
    <property type="match status" value="3"/>
</dbReference>
<dbReference type="PANTHER" id="PTHR47926">
    <property type="entry name" value="PENTATRICOPEPTIDE REPEAT-CONTAINING PROTEIN"/>
    <property type="match status" value="1"/>
</dbReference>
<reference evidence="3" key="1">
    <citation type="submission" date="2018-02" db="EMBL/GenBank/DDBJ databases">
        <authorList>
            <person name="Cohen D.B."/>
            <person name="Kent A.D."/>
        </authorList>
    </citation>
    <scope>NUCLEOTIDE SEQUENCE</scope>
</reference>
<evidence type="ECO:0008006" key="4">
    <source>
        <dbReference type="Google" id="ProtNLM"/>
    </source>
</evidence>
<dbReference type="InterPro" id="IPR046960">
    <property type="entry name" value="PPR_At4g14850-like_plant"/>
</dbReference>
<organism evidence="3">
    <name type="scientific">Fagus sylvatica</name>
    <name type="common">Beechnut</name>
    <dbReference type="NCBI Taxonomy" id="28930"/>
    <lineage>
        <taxon>Eukaryota</taxon>
        <taxon>Viridiplantae</taxon>
        <taxon>Streptophyta</taxon>
        <taxon>Embryophyta</taxon>
        <taxon>Tracheophyta</taxon>
        <taxon>Spermatophyta</taxon>
        <taxon>Magnoliopsida</taxon>
        <taxon>eudicotyledons</taxon>
        <taxon>Gunneridae</taxon>
        <taxon>Pentapetalae</taxon>
        <taxon>rosids</taxon>
        <taxon>fabids</taxon>
        <taxon>Fagales</taxon>
        <taxon>Fagaceae</taxon>
        <taxon>Fagus</taxon>
    </lineage>
</organism>
<dbReference type="Gene3D" id="1.25.40.10">
    <property type="entry name" value="Tetratricopeptide repeat domain"/>
    <property type="match status" value="2"/>
</dbReference>
<dbReference type="FunFam" id="1.25.40.10:FF:000470">
    <property type="entry name" value="Pentatricopeptide repeat-containing protein At5g66520"/>
    <property type="match status" value="1"/>
</dbReference>
<dbReference type="PROSITE" id="PS51375">
    <property type="entry name" value="PPR"/>
    <property type="match status" value="1"/>
</dbReference>
<dbReference type="GO" id="GO:0009451">
    <property type="term" value="P:RNA modification"/>
    <property type="evidence" value="ECO:0007669"/>
    <property type="project" value="InterPro"/>
</dbReference>
<evidence type="ECO:0000256" key="2">
    <source>
        <dbReference type="PROSITE-ProRule" id="PRU00708"/>
    </source>
</evidence>
<proteinExistence type="predicted"/>
<dbReference type="PANTHER" id="PTHR47926:SF411">
    <property type="entry name" value="PENTATRICOPEPTIDE REPEAT-CONTAINING PROTEIN"/>
    <property type="match status" value="1"/>
</dbReference>
<evidence type="ECO:0000256" key="1">
    <source>
        <dbReference type="ARBA" id="ARBA00022737"/>
    </source>
</evidence>
<dbReference type="GO" id="GO:0003723">
    <property type="term" value="F:RNA binding"/>
    <property type="evidence" value="ECO:0007669"/>
    <property type="project" value="InterPro"/>
</dbReference>
<dbReference type="EMBL" id="OIVN01006371">
    <property type="protein sequence ID" value="SPD31660.1"/>
    <property type="molecule type" value="Genomic_DNA"/>
</dbReference>
<dbReference type="InterPro" id="IPR002885">
    <property type="entry name" value="PPR_rpt"/>
</dbReference>
<dbReference type="AlphaFoldDB" id="A0A2N9J563"/>
<name>A0A2N9J563_FAGSY</name>
<evidence type="ECO:0000313" key="3">
    <source>
        <dbReference type="EMBL" id="SPD31660.1"/>
    </source>
</evidence>
<keyword evidence="1" id="KW-0677">Repeat</keyword>
<gene>
    <name evidence="3" type="ORF">FSB_LOCUS59542</name>
</gene>
<sequence length="206" mass="23026">MKKSTVTVTEQLCLSLLHKCKTLKTVKQIHAFTCKTGLDTDRLVVGKLLLHCAVSISDALDYARRIFLHFPDPDVFMYNTIIRGLTESDTPLSSLAAFVEMRRRIWTAPPDSFSFAFLLKGAANYGSLRAGVQLHCHAMRHGLDTHLFVGTTLVSMYAECRCVGSGRKVFEEMSEPNVVAWNAVVSARFRCADVEGAEEMFDRMPC</sequence>
<dbReference type="InterPro" id="IPR011990">
    <property type="entry name" value="TPR-like_helical_dom_sf"/>
</dbReference>
<accession>A0A2N9J563</accession>
<protein>
    <recommendedName>
        <fullName evidence="4">Pentatricopeptide repeat-containing protein</fullName>
    </recommendedName>
</protein>
<feature type="repeat" description="PPR" evidence="2">
    <location>
        <begin position="177"/>
        <end position="206"/>
    </location>
</feature>